<dbReference type="EMBL" id="JBHLXJ010000008">
    <property type="protein sequence ID" value="MFC0349685.1"/>
    <property type="molecule type" value="Genomic_DNA"/>
</dbReference>
<sequence>MILKNLVTNTSLSLSHDLRWIDEHSWSKVVSNAQYSIAGALIIESAVKQAGRFITLQHPEPEMAWHTRDILDQLLAWASVPDLQMQLTLDDGRMFVVVFRHQESPVIESEPVTGIASSDPDSWWRFTLKLMEI</sequence>
<reference evidence="1 2" key="1">
    <citation type="submission" date="2024-09" db="EMBL/GenBank/DDBJ databases">
        <authorList>
            <person name="Sun Q."/>
            <person name="Mori K."/>
        </authorList>
    </citation>
    <scope>NUCLEOTIDE SEQUENCE [LARGE SCALE GENOMIC DNA]</scope>
    <source>
        <strain evidence="1 2">CCM 8677</strain>
    </source>
</reference>
<evidence type="ECO:0000313" key="1">
    <source>
        <dbReference type="EMBL" id="MFC0349685.1"/>
    </source>
</evidence>
<evidence type="ECO:0000313" key="2">
    <source>
        <dbReference type="Proteomes" id="UP001589844"/>
    </source>
</evidence>
<proteinExistence type="predicted"/>
<accession>A0ABV6ICY6</accession>
<keyword evidence="2" id="KW-1185">Reference proteome</keyword>
<dbReference type="Proteomes" id="UP001589844">
    <property type="component" value="Unassembled WGS sequence"/>
</dbReference>
<protein>
    <submittedName>
        <fullName evidence="1">Uncharacterized protein</fullName>
    </submittedName>
</protein>
<gene>
    <name evidence="1" type="ORF">ACFFJH_07685</name>
</gene>
<comment type="caution">
    <text evidence="1">The sequence shown here is derived from an EMBL/GenBank/DDBJ whole genome shotgun (WGS) entry which is preliminary data.</text>
</comment>
<dbReference type="RefSeq" id="WP_390211436.1">
    <property type="nucleotide sequence ID" value="NZ_JBHLXJ010000008.1"/>
</dbReference>
<organism evidence="1 2">
    <name type="scientific">Undibacterium danionis</name>
    <dbReference type="NCBI Taxonomy" id="1812100"/>
    <lineage>
        <taxon>Bacteria</taxon>
        <taxon>Pseudomonadati</taxon>
        <taxon>Pseudomonadota</taxon>
        <taxon>Betaproteobacteria</taxon>
        <taxon>Burkholderiales</taxon>
        <taxon>Oxalobacteraceae</taxon>
        <taxon>Undibacterium</taxon>
    </lineage>
</organism>
<name>A0ABV6ICY6_9BURK</name>